<evidence type="ECO:0000313" key="3">
    <source>
        <dbReference type="EMBL" id="POV95543.1"/>
    </source>
</evidence>
<feature type="compositionally biased region" description="Basic residues" evidence="2">
    <location>
        <begin position="1176"/>
        <end position="1188"/>
    </location>
</feature>
<accession>A0A2S4UDZ4</accession>
<feature type="compositionally biased region" description="Acidic residues" evidence="2">
    <location>
        <begin position="805"/>
        <end position="817"/>
    </location>
</feature>
<organism evidence="3 4">
    <name type="scientific">Puccinia striiformis</name>
    <dbReference type="NCBI Taxonomy" id="27350"/>
    <lineage>
        <taxon>Eukaryota</taxon>
        <taxon>Fungi</taxon>
        <taxon>Dikarya</taxon>
        <taxon>Basidiomycota</taxon>
        <taxon>Pucciniomycotina</taxon>
        <taxon>Pucciniomycetes</taxon>
        <taxon>Pucciniales</taxon>
        <taxon>Pucciniaceae</taxon>
        <taxon>Puccinia</taxon>
    </lineage>
</organism>
<proteinExistence type="predicted"/>
<feature type="coiled-coil region" evidence="1">
    <location>
        <begin position="7"/>
        <end position="84"/>
    </location>
</feature>
<feature type="compositionally biased region" description="Polar residues" evidence="2">
    <location>
        <begin position="849"/>
        <end position="873"/>
    </location>
</feature>
<feature type="region of interest" description="Disordered" evidence="2">
    <location>
        <begin position="768"/>
        <end position="904"/>
    </location>
</feature>
<name>A0A2S4UDZ4_9BASI</name>
<feature type="coiled-coil region" evidence="1">
    <location>
        <begin position="217"/>
        <end position="265"/>
    </location>
</feature>
<reference evidence="3" key="1">
    <citation type="submission" date="2017-12" db="EMBL/GenBank/DDBJ databases">
        <title>Gene loss provides genomic basis for host adaptation in cereal stripe rust fungi.</title>
        <authorList>
            <person name="Xia C."/>
        </authorList>
    </citation>
    <scope>NUCLEOTIDE SEQUENCE [LARGE SCALE GENOMIC DNA]</scope>
    <source>
        <strain evidence="3">93-210</strain>
    </source>
</reference>
<dbReference type="VEuPathDB" id="FungiDB:PSTT_16199"/>
<sequence length="1239" mass="139519">MAPRKNAQQLAAELELLKDENVHLRNRLDGFEKSMDLAMIQMNTVLQAKPPANAQPLAELTGKLTRLEENAAVLAGKFSELESQCREMDGRMIVETQAVGDLKARVRENEVTLGARLSELESECRGIQGRMKVEAQTVADLQARVANLGENEANRLDAKVVELELKCREVCGRVDMEVRYSLQMLYSMATSIDNHTKCYLLQNNRRLAIQPPNYNSVELCQGEIQALETHLKSIREDMRASQETATENQKELLKHRAEIKNMQNLGKRVSQQITNLELSSRRNQTDLSGQACRIDQVELEGRQSEKKSNEFGENLSAAVESVKQWVILVQKEEVGSILEQLNQNSRDIANQRLDLNCLQRIKPQVDQISQDQSKLFDQLKIIDGRTIQLYGENGERQLVHANMQNQSMDLMDTGEGVMDLVQKKCDESVSVMQSSLSARLELFQQTILVAQRNELQPVINQNAQNSSELLQQRRQLQSVLKTKAQIEGKILRLEDANNRNETNLSKTKSVIDSLVQENQLISQRQNNIDDNVSQLSRWNDEAQLRNESMQNESMASLSLFVTSVDYRIGLCVLYLLPISGIVSTYCPGAYSKLCKLANFCDLGSQPDPKDNLTQRQTCKESLQIYQHNSNSALESFKQRLLSAQNKELRSIMGQVKKTSSEITKQSRQLESMESAKAQMEGRISSLETVVENSQSNLSEANPDIQTLLKKTRPIQPHQTTDHPDEAPLDPENLMDIQTSGTGKENPFDDDFLTTSPCANQSHHLIPDISIDEVSTSSRSGTSKERLGAKSARSNLHGPSGAGYEPDTESDSDEESSDCPDIPERYHSTAPQNNCANFGGRDYTDDESDSSSPRNKASTSRQPNKVQGSLNKNQKWVRATQKNGKQKRQSLRKERESMDPAEVDDDKALSNAVQEHIRILTGLPRKKKAFPRSPTLEELENLPALPEGVLSVSAPAAIKAKKVTATWDRDETMGNNFSTYCLRRARQYGLPFVGLSIFTKNSKALEWNRRTSAFCNDTFYHAVIAGDYGKIFRAGYDLDDGGLKRVEKLIQVNLEYRIAEMTKDFKRANIKSKGCGSDSSDEDGRLRASKLREEDEQKDRRKARVVALAQRRYDTANAFPEMRRYRFLFEDERLCSSDESVAEDDDDTRIRHVPVWRSQKATALVEKIDKLTKILRKQGPRKSGRKPGKRINLGAEAPPGGLEASPCQLPEDCYGTLWMGAQPVEQRKRLAVKPATFDDD</sequence>
<keyword evidence="1" id="KW-0175">Coiled coil</keyword>
<keyword evidence="4" id="KW-1185">Reference proteome</keyword>
<feature type="region of interest" description="Disordered" evidence="2">
    <location>
        <begin position="1071"/>
        <end position="1095"/>
    </location>
</feature>
<dbReference type="EMBL" id="PKSL01000339">
    <property type="protein sequence ID" value="POV95543.1"/>
    <property type="molecule type" value="Genomic_DNA"/>
</dbReference>
<feature type="region of interest" description="Disordered" evidence="2">
    <location>
        <begin position="712"/>
        <end position="755"/>
    </location>
</feature>
<dbReference type="AlphaFoldDB" id="A0A2S4UDZ4"/>
<gene>
    <name evidence="3" type="ORF">PSTT_16199</name>
</gene>
<dbReference type="VEuPathDB" id="FungiDB:PSHT_15336"/>
<comment type="caution">
    <text evidence="3">The sequence shown here is derived from an EMBL/GenBank/DDBJ whole genome shotgun (WGS) entry which is preliminary data.</text>
</comment>
<feature type="compositionally biased region" description="Polar residues" evidence="2">
    <location>
        <begin position="656"/>
        <end position="671"/>
    </location>
</feature>
<feature type="compositionally biased region" description="Basic and acidic residues" evidence="2">
    <location>
        <begin position="1081"/>
        <end position="1095"/>
    </location>
</feature>
<feature type="region of interest" description="Disordered" evidence="2">
    <location>
        <begin position="654"/>
        <end position="680"/>
    </location>
</feature>
<evidence type="ECO:0000256" key="1">
    <source>
        <dbReference type="SAM" id="Coils"/>
    </source>
</evidence>
<feature type="region of interest" description="Disordered" evidence="2">
    <location>
        <begin position="1176"/>
        <end position="1204"/>
    </location>
</feature>
<dbReference type="Proteomes" id="UP000239156">
    <property type="component" value="Unassembled WGS sequence"/>
</dbReference>
<evidence type="ECO:0000256" key="2">
    <source>
        <dbReference type="SAM" id="MobiDB-lite"/>
    </source>
</evidence>
<evidence type="ECO:0000313" key="4">
    <source>
        <dbReference type="Proteomes" id="UP000239156"/>
    </source>
</evidence>
<feature type="non-terminal residue" evidence="3">
    <location>
        <position position="1239"/>
    </location>
</feature>
<protein>
    <submittedName>
        <fullName evidence="3">Uncharacterized protein</fullName>
    </submittedName>
</protein>